<dbReference type="InterPro" id="IPR011335">
    <property type="entry name" value="Restrct_endonuc-II-like"/>
</dbReference>
<dbReference type="PATRIC" id="fig|270351.10.peg.3141"/>
<reference evidence="3" key="2">
    <citation type="submission" date="2015-01" db="EMBL/GenBank/DDBJ databases">
        <title>Complete genome sequence of Methylobacterium aquaticum strain 22A.</title>
        <authorList>
            <person name="Tani A."/>
            <person name="Ogura Y."/>
            <person name="Hayashi T."/>
        </authorList>
    </citation>
    <scope>NUCLEOTIDE SEQUENCE [LARGE SCALE GENOMIC DNA]</scope>
    <source>
        <strain evidence="3">MA-22A</strain>
    </source>
</reference>
<protein>
    <submittedName>
        <fullName evidence="2">Uncharacterized protein conserved in cyanobacteria</fullName>
    </submittedName>
</protein>
<dbReference type="Pfam" id="PF05685">
    <property type="entry name" value="Uma2"/>
    <property type="match status" value="1"/>
</dbReference>
<dbReference type="InterPro" id="IPR008538">
    <property type="entry name" value="Uma2"/>
</dbReference>
<dbReference type="PANTHER" id="PTHR36558">
    <property type="entry name" value="GLR1098 PROTEIN"/>
    <property type="match status" value="1"/>
</dbReference>
<dbReference type="EMBL" id="AP014704">
    <property type="protein sequence ID" value="BAQ46397.1"/>
    <property type="molecule type" value="Genomic_DNA"/>
</dbReference>
<dbReference type="PANTHER" id="PTHR36558:SF1">
    <property type="entry name" value="RESTRICTION ENDONUCLEASE DOMAIN-CONTAINING PROTEIN-RELATED"/>
    <property type="match status" value="1"/>
</dbReference>
<feature type="domain" description="Putative restriction endonuclease" evidence="1">
    <location>
        <begin position="27"/>
        <end position="193"/>
    </location>
</feature>
<name>A0A0C6FH89_9HYPH</name>
<proteinExistence type="predicted"/>
<evidence type="ECO:0000259" key="1">
    <source>
        <dbReference type="Pfam" id="PF05685"/>
    </source>
</evidence>
<dbReference type="STRING" id="270351.Maq22A_c16330"/>
<gene>
    <name evidence="2" type="primary">uma2</name>
    <name evidence="2" type="ORF">Maq22A_c16330</name>
</gene>
<dbReference type="Proteomes" id="UP000061432">
    <property type="component" value="Chromosome"/>
</dbReference>
<reference evidence="2 3" key="1">
    <citation type="journal article" date="2015" name="Genome Announc.">
        <title>Complete Genome Sequence of Methylobacterium aquaticum Strain 22A, Isolated from Racomitrium japonicum Moss.</title>
        <authorList>
            <person name="Tani A."/>
            <person name="Ogura Y."/>
            <person name="Hayashi T."/>
            <person name="Kimbara K."/>
        </authorList>
    </citation>
    <scope>NUCLEOTIDE SEQUENCE [LARGE SCALE GENOMIC DNA]</scope>
    <source>
        <strain evidence="2 3">MA-22A</strain>
    </source>
</reference>
<dbReference type="AlphaFoldDB" id="A0A0C6FH89"/>
<evidence type="ECO:0000313" key="2">
    <source>
        <dbReference type="EMBL" id="BAQ46397.1"/>
    </source>
</evidence>
<dbReference type="CDD" id="cd06260">
    <property type="entry name" value="DUF820-like"/>
    <property type="match status" value="1"/>
</dbReference>
<dbReference type="Gene3D" id="3.90.1570.10">
    <property type="entry name" value="tt1808, chain A"/>
    <property type="match status" value="1"/>
</dbReference>
<accession>A0A0C6FH89</accession>
<dbReference type="SUPFAM" id="SSF52980">
    <property type="entry name" value="Restriction endonuclease-like"/>
    <property type="match status" value="1"/>
</dbReference>
<evidence type="ECO:0000313" key="3">
    <source>
        <dbReference type="Proteomes" id="UP000061432"/>
    </source>
</evidence>
<dbReference type="KEGG" id="maqu:Maq22A_c16330"/>
<dbReference type="InterPro" id="IPR012296">
    <property type="entry name" value="Nuclease_put_TT1808"/>
</dbReference>
<organism evidence="2 3">
    <name type="scientific">Methylobacterium aquaticum</name>
    <dbReference type="NCBI Taxonomy" id="270351"/>
    <lineage>
        <taxon>Bacteria</taxon>
        <taxon>Pseudomonadati</taxon>
        <taxon>Pseudomonadota</taxon>
        <taxon>Alphaproteobacteria</taxon>
        <taxon>Hyphomicrobiales</taxon>
        <taxon>Methylobacteriaceae</taxon>
        <taxon>Methylobacterium</taxon>
    </lineage>
</organism>
<sequence length="213" mass="24163">MVHRRDVLGWDCTEAAMAEAARRRMTPEEFFRWQEGQDEPFELVDGVPIPKHRMMTGASVQHDRVTVNVIIALGNQLRGSRCRPTTDDVSLRTSLTTIRRPDVTVECGEMVYDTHEAREPRLVVEVASPSTTTVDRTLKLEEYKRHPSLRYILLLETVAPVALLYRREAEGWRPELLEGLDAVIALPEIGAELALAEIYDGLAFPPRITDAMR</sequence>